<keyword evidence="3" id="KW-1185">Reference proteome</keyword>
<name>K0QZU6_THAOC</name>
<protein>
    <submittedName>
        <fullName evidence="2">Uncharacterized protein</fullName>
    </submittedName>
</protein>
<feature type="compositionally biased region" description="Basic and acidic residues" evidence="1">
    <location>
        <begin position="88"/>
        <end position="108"/>
    </location>
</feature>
<feature type="compositionally biased region" description="Basic and acidic residues" evidence="1">
    <location>
        <begin position="54"/>
        <end position="65"/>
    </location>
</feature>
<evidence type="ECO:0000256" key="1">
    <source>
        <dbReference type="SAM" id="MobiDB-lite"/>
    </source>
</evidence>
<comment type="caution">
    <text evidence="2">The sequence shown here is derived from an EMBL/GenBank/DDBJ whole genome shotgun (WGS) entry which is preliminary data.</text>
</comment>
<proteinExistence type="predicted"/>
<dbReference type="EMBL" id="AGNL01048693">
    <property type="protein sequence ID" value="EJK45208.1"/>
    <property type="molecule type" value="Genomic_DNA"/>
</dbReference>
<gene>
    <name evidence="2" type="ORF">THAOC_36186</name>
</gene>
<dbReference type="AlphaFoldDB" id="K0QZU6"/>
<evidence type="ECO:0000313" key="2">
    <source>
        <dbReference type="EMBL" id="EJK45208.1"/>
    </source>
</evidence>
<sequence length="108" mass="11658">MDDDDHPNMEGLYIEPDDDQTCVTALTYGTAKGILQSVEEEARQARLMMAQNAARERQAQREREGQQQGQGGGGGGGGGPASPPDAPRLGRRDDGHRAGGERRRGQQR</sequence>
<reference evidence="2 3" key="1">
    <citation type="journal article" date="2012" name="Genome Biol.">
        <title>Genome and low-iron response of an oceanic diatom adapted to chronic iron limitation.</title>
        <authorList>
            <person name="Lommer M."/>
            <person name="Specht M."/>
            <person name="Roy A.S."/>
            <person name="Kraemer L."/>
            <person name="Andreson R."/>
            <person name="Gutowska M.A."/>
            <person name="Wolf J."/>
            <person name="Bergner S.V."/>
            <person name="Schilhabel M.B."/>
            <person name="Klostermeier U.C."/>
            <person name="Beiko R.G."/>
            <person name="Rosenstiel P."/>
            <person name="Hippler M."/>
            <person name="Laroche J."/>
        </authorList>
    </citation>
    <scope>NUCLEOTIDE SEQUENCE [LARGE SCALE GENOMIC DNA]</scope>
    <source>
        <strain evidence="2 3">CCMP1005</strain>
    </source>
</reference>
<evidence type="ECO:0000313" key="3">
    <source>
        <dbReference type="Proteomes" id="UP000266841"/>
    </source>
</evidence>
<feature type="region of interest" description="Disordered" evidence="1">
    <location>
        <begin position="46"/>
        <end position="108"/>
    </location>
</feature>
<accession>K0QZU6</accession>
<organism evidence="2 3">
    <name type="scientific">Thalassiosira oceanica</name>
    <name type="common">Marine diatom</name>
    <dbReference type="NCBI Taxonomy" id="159749"/>
    <lineage>
        <taxon>Eukaryota</taxon>
        <taxon>Sar</taxon>
        <taxon>Stramenopiles</taxon>
        <taxon>Ochrophyta</taxon>
        <taxon>Bacillariophyta</taxon>
        <taxon>Coscinodiscophyceae</taxon>
        <taxon>Thalassiosirophycidae</taxon>
        <taxon>Thalassiosirales</taxon>
        <taxon>Thalassiosiraceae</taxon>
        <taxon>Thalassiosira</taxon>
    </lineage>
</organism>
<feature type="compositionally biased region" description="Gly residues" evidence="1">
    <location>
        <begin position="68"/>
        <end position="80"/>
    </location>
</feature>
<dbReference type="Proteomes" id="UP000266841">
    <property type="component" value="Unassembled WGS sequence"/>
</dbReference>
<feature type="non-terminal residue" evidence="2">
    <location>
        <position position="108"/>
    </location>
</feature>